<name>V7CKH6_PHAVU</name>
<evidence type="ECO:0000313" key="2">
    <source>
        <dbReference type="Proteomes" id="UP000000226"/>
    </source>
</evidence>
<dbReference type="EMBL" id="CM002289">
    <property type="protein sequence ID" value="ESW29411.1"/>
    <property type="molecule type" value="Genomic_DNA"/>
</dbReference>
<sequence>MPKKFAPTNTSFTLCMYTKQLEKKLQGATSTRKCNLGGETSIPNPFRKHPWQLQKDPLWRLGQTFLPYPKKEELEGNEDYKDNEEE</sequence>
<accession>V7CKH6</accession>
<evidence type="ECO:0000313" key="1">
    <source>
        <dbReference type="EMBL" id="ESW29411.1"/>
    </source>
</evidence>
<organism evidence="1 2">
    <name type="scientific">Phaseolus vulgaris</name>
    <name type="common">Kidney bean</name>
    <name type="synonym">French bean</name>
    <dbReference type="NCBI Taxonomy" id="3885"/>
    <lineage>
        <taxon>Eukaryota</taxon>
        <taxon>Viridiplantae</taxon>
        <taxon>Streptophyta</taxon>
        <taxon>Embryophyta</taxon>
        <taxon>Tracheophyta</taxon>
        <taxon>Spermatophyta</taxon>
        <taxon>Magnoliopsida</taxon>
        <taxon>eudicotyledons</taxon>
        <taxon>Gunneridae</taxon>
        <taxon>Pentapetalae</taxon>
        <taxon>rosids</taxon>
        <taxon>fabids</taxon>
        <taxon>Fabales</taxon>
        <taxon>Fabaceae</taxon>
        <taxon>Papilionoideae</taxon>
        <taxon>50 kb inversion clade</taxon>
        <taxon>NPAAA clade</taxon>
        <taxon>indigoferoid/millettioid clade</taxon>
        <taxon>Phaseoleae</taxon>
        <taxon>Phaseolus</taxon>
    </lineage>
</organism>
<reference evidence="2" key="1">
    <citation type="journal article" date="2014" name="Nat. Genet.">
        <title>A reference genome for common bean and genome-wide analysis of dual domestications.</title>
        <authorList>
            <person name="Schmutz J."/>
            <person name="McClean P.E."/>
            <person name="Mamidi S."/>
            <person name="Wu G.A."/>
            <person name="Cannon S.B."/>
            <person name="Grimwood J."/>
            <person name="Jenkins J."/>
            <person name="Shu S."/>
            <person name="Song Q."/>
            <person name="Chavarro C."/>
            <person name="Torres-Torres M."/>
            <person name="Geffroy V."/>
            <person name="Moghaddam S.M."/>
            <person name="Gao D."/>
            <person name="Abernathy B."/>
            <person name="Barry K."/>
            <person name="Blair M."/>
            <person name="Brick M.A."/>
            <person name="Chovatia M."/>
            <person name="Gepts P."/>
            <person name="Goodstein D.M."/>
            <person name="Gonzales M."/>
            <person name="Hellsten U."/>
            <person name="Hyten D.L."/>
            <person name="Jia G."/>
            <person name="Kelly J.D."/>
            <person name="Kudrna D."/>
            <person name="Lee R."/>
            <person name="Richard M.M."/>
            <person name="Miklas P.N."/>
            <person name="Osorno J.M."/>
            <person name="Rodrigues J."/>
            <person name="Thareau V."/>
            <person name="Urrea C.A."/>
            <person name="Wang M."/>
            <person name="Yu Y."/>
            <person name="Zhang M."/>
            <person name="Wing R.A."/>
            <person name="Cregan P.B."/>
            <person name="Rokhsar D.S."/>
            <person name="Jackson S.A."/>
        </authorList>
    </citation>
    <scope>NUCLEOTIDE SEQUENCE [LARGE SCALE GENOMIC DNA]</scope>
    <source>
        <strain evidence="2">cv. G19833</strain>
    </source>
</reference>
<dbReference type="AlphaFoldDB" id="V7CKH6"/>
<keyword evidence="2" id="KW-1185">Reference proteome</keyword>
<proteinExistence type="predicted"/>
<dbReference type="Proteomes" id="UP000000226">
    <property type="component" value="Chromosome 2"/>
</dbReference>
<dbReference type="Gramene" id="ESW29411">
    <property type="protein sequence ID" value="ESW29411"/>
    <property type="gene ID" value="PHAVU_002G068400g"/>
</dbReference>
<protein>
    <submittedName>
        <fullName evidence="1">Uncharacterized protein</fullName>
    </submittedName>
</protein>
<gene>
    <name evidence="1" type="ORF">PHAVU_002G068400g</name>
</gene>